<evidence type="ECO:0000313" key="1">
    <source>
        <dbReference type="EMBL" id="ACI17989.1"/>
    </source>
</evidence>
<dbReference type="Proteomes" id="UP000001732">
    <property type="component" value="Chromosome"/>
</dbReference>
<evidence type="ECO:0000313" key="2">
    <source>
        <dbReference type="Proteomes" id="UP000001732"/>
    </source>
</evidence>
<dbReference type="InterPro" id="IPR052045">
    <property type="entry name" value="Sulfur_Carrier/Prot_Modifier"/>
</dbReference>
<name>B5Y6W1_COPPD</name>
<keyword evidence="2" id="KW-1185">Reference proteome</keyword>
<dbReference type="PANTHER" id="PTHR38031">
    <property type="entry name" value="SULFUR CARRIER PROTEIN SLR0821-RELATED"/>
    <property type="match status" value="1"/>
</dbReference>
<dbReference type="HOGENOM" id="CLU_114601_1_2_9"/>
<dbReference type="InterPro" id="IPR012675">
    <property type="entry name" value="Beta-grasp_dom_sf"/>
</dbReference>
<protein>
    <submittedName>
        <fullName evidence="1">MoaD family protein</fullName>
    </submittedName>
</protein>
<dbReference type="AlphaFoldDB" id="B5Y6W1"/>
<sequence>MKLEVEFFATLRLKLPKPTYEVDMPEGSTVKDLMRELDRITGQPVSEELFRGDEVIPGTVLLLNGKNILHLNGIHTPLEPGKVAVFPPVAGG</sequence>
<proteinExistence type="predicted"/>
<dbReference type="InterPro" id="IPR016155">
    <property type="entry name" value="Mopterin_synth/thiamin_S_b"/>
</dbReference>
<reference evidence="2" key="1">
    <citation type="submission" date="2008-08" db="EMBL/GenBank/DDBJ databases">
        <title>The complete genome sequence of Coprothermobacter proteolyticus strain ATCC 5245 / DSM 5265 / BT.</title>
        <authorList>
            <person name="Dodson R.J."/>
            <person name="Durkin A.S."/>
            <person name="Wu M."/>
            <person name="Eisen J."/>
            <person name="Sutton G."/>
        </authorList>
    </citation>
    <scope>NUCLEOTIDE SEQUENCE [LARGE SCALE GENOMIC DNA]</scope>
    <source>
        <strain evidence="2">ATCC 35245 / DSM 5265 / OCM 4 / BT</strain>
    </source>
</reference>
<accession>B5Y6W1</accession>
<dbReference type="eggNOG" id="COG1977">
    <property type="taxonomic scope" value="Bacteria"/>
</dbReference>
<dbReference type="SUPFAM" id="SSF54285">
    <property type="entry name" value="MoaD/ThiS"/>
    <property type="match status" value="1"/>
</dbReference>
<gene>
    <name evidence="1" type="ordered locus">COPRO5265_0139</name>
</gene>
<organism evidence="1 2">
    <name type="scientific">Coprothermobacter proteolyticus (strain ATCC 35245 / DSM 5265 / OCM 4 / BT)</name>
    <dbReference type="NCBI Taxonomy" id="309798"/>
    <lineage>
        <taxon>Bacteria</taxon>
        <taxon>Pseudomonadati</taxon>
        <taxon>Coprothermobacterota</taxon>
        <taxon>Coprothermobacteria</taxon>
        <taxon>Coprothermobacterales</taxon>
        <taxon>Coprothermobacteraceae</taxon>
        <taxon>Coprothermobacter</taxon>
    </lineage>
</organism>
<dbReference type="STRING" id="309798.COPRO5265_0139"/>
<dbReference type="Pfam" id="PF02597">
    <property type="entry name" value="ThiS"/>
    <property type="match status" value="1"/>
</dbReference>
<dbReference type="Gene3D" id="3.10.20.30">
    <property type="match status" value="1"/>
</dbReference>
<dbReference type="InterPro" id="IPR003749">
    <property type="entry name" value="ThiS/MoaD-like"/>
</dbReference>
<reference evidence="1 2" key="2">
    <citation type="journal article" date="2014" name="Genome Announc.">
        <title>Complete Genome Sequence of Coprothermobacter proteolyticus DSM 5265.</title>
        <authorList>
            <person name="Alexiev A."/>
            <person name="Coil D.A."/>
            <person name="Badger J.H."/>
            <person name="Enticknap J."/>
            <person name="Ward N."/>
            <person name="Robb F.T."/>
            <person name="Eisen J.A."/>
        </authorList>
    </citation>
    <scope>NUCLEOTIDE SEQUENCE [LARGE SCALE GENOMIC DNA]</scope>
    <source>
        <strain evidence="2">ATCC 35245 / DSM 5265 / OCM 4 / BT</strain>
    </source>
</reference>
<dbReference type="KEGG" id="cpo:COPRO5265_0139"/>
<dbReference type="PANTHER" id="PTHR38031:SF1">
    <property type="entry name" value="SULFUR CARRIER PROTEIN CYSO"/>
    <property type="match status" value="1"/>
</dbReference>
<dbReference type="EMBL" id="CP001145">
    <property type="protein sequence ID" value="ACI17989.1"/>
    <property type="molecule type" value="Genomic_DNA"/>
</dbReference>